<organism evidence="2 3">
    <name type="scientific">Sporosarcina newyorkensis</name>
    <dbReference type="NCBI Taxonomy" id="759851"/>
    <lineage>
        <taxon>Bacteria</taxon>
        <taxon>Bacillati</taxon>
        <taxon>Bacillota</taxon>
        <taxon>Bacilli</taxon>
        <taxon>Bacillales</taxon>
        <taxon>Caryophanaceae</taxon>
        <taxon>Sporosarcina</taxon>
    </lineage>
</organism>
<protein>
    <submittedName>
        <fullName evidence="2">Uncharacterized protein</fullName>
    </submittedName>
</protein>
<name>A0A1T4YXB9_9BACL</name>
<keyword evidence="3" id="KW-1185">Reference proteome</keyword>
<proteinExistence type="predicted"/>
<feature type="transmembrane region" description="Helical" evidence="1">
    <location>
        <begin position="39"/>
        <end position="62"/>
    </location>
</feature>
<sequence>MKIVISIISSMIIATILGVYGQGLAYFMTEHAIDINPVYYLTVFTVMSMLLYIVSFVLAYLVMKKEKVSGGSAVFSLLVISIVAVPVSMFSFFAMAMWWG</sequence>
<gene>
    <name evidence="2" type="ORF">SAMN04244570_0146</name>
</gene>
<evidence type="ECO:0000313" key="2">
    <source>
        <dbReference type="EMBL" id="SKB06449.1"/>
    </source>
</evidence>
<evidence type="ECO:0000256" key="1">
    <source>
        <dbReference type="SAM" id="Phobius"/>
    </source>
</evidence>
<feature type="transmembrane region" description="Helical" evidence="1">
    <location>
        <begin position="74"/>
        <end position="99"/>
    </location>
</feature>
<reference evidence="3" key="1">
    <citation type="submission" date="2017-02" db="EMBL/GenBank/DDBJ databases">
        <authorList>
            <person name="Varghese N."/>
            <person name="Submissions S."/>
        </authorList>
    </citation>
    <scope>NUCLEOTIDE SEQUENCE [LARGE SCALE GENOMIC DNA]</scope>
    <source>
        <strain evidence="3">DSM 23966</strain>
    </source>
</reference>
<keyword evidence="1" id="KW-0812">Transmembrane</keyword>
<dbReference type="AlphaFoldDB" id="A0A1T4YXB9"/>
<evidence type="ECO:0000313" key="3">
    <source>
        <dbReference type="Proteomes" id="UP000190042"/>
    </source>
</evidence>
<dbReference type="EMBL" id="FUYJ01000011">
    <property type="protein sequence ID" value="SKB06449.1"/>
    <property type="molecule type" value="Genomic_DNA"/>
</dbReference>
<keyword evidence="1" id="KW-0472">Membrane</keyword>
<keyword evidence="1" id="KW-1133">Transmembrane helix</keyword>
<dbReference type="Proteomes" id="UP000190042">
    <property type="component" value="Unassembled WGS sequence"/>
</dbReference>
<accession>A0A1T4YXB9</accession>
<dbReference type="RefSeq" id="WP_078818710.1">
    <property type="nucleotide sequence ID" value="NZ_FUYJ01000011.1"/>
</dbReference>
<feature type="transmembrane region" description="Helical" evidence="1">
    <location>
        <begin position="7"/>
        <end position="27"/>
    </location>
</feature>